<proteinExistence type="predicted"/>
<name>A0ABT0LCT4_9GAMM</name>
<reference evidence="1 2" key="1">
    <citation type="submission" date="2022-01" db="EMBL/GenBank/DDBJ databases">
        <title>Whole genome-based taxonomy of the Shewanellaceae.</title>
        <authorList>
            <person name="Martin-Rodriguez A.J."/>
        </authorList>
    </citation>
    <scope>NUCLEOTIDE SEQUENCE [LARGE SCALE GENOMIC DNA]</scope>
    <source>
        <strain evidence="1 2">DSM 17177</strain>
    </source>
</reference>
<protein>
    <submittedName>
        <fullName evidence="1">Uncharacterized protein</fullName>
    </submittedName>
</protein>
<dbReference type="RefSeq" id="WP_248940801.1">
    <property type="nucleotide sequence ID" value="NZ_JAKIKS010000050.1"/>
</dbReference>
<comment type="caution">
    <text evidence="1">The sequence shown here is derived from an EMBL/GenBank/DDBJ whole genome shotgun (WGS) entry which is preliminary data.</text>
</comment>
<dbReference type="Proteomes" id="UP001203423">
    <property type="component" value="Unassembled WGS sequence"/>
</dbReference>
<gene>
    <name evidence="1" type="ORF">L2764_13615</name>
</gene>
<dbReference type="EMBL" id="JAKIKS010000050">
    <property type="protein sequence ID" value="MCL1125488.1"/>
    <property type="molecule type" value="Genomic_DNA"/>
</dbReference>
<keyword evidence="2" id="KW-1185">Reference proteome</keyword>
<sequence length="150" mass="18089">MIPIKLLEYHNVNVVERFTQYYAISKPEAEVIFGQLKLFLYASVEYSHDRSKRLNIVDETFIIDEMWHFFILFTQDYYVFCMSIFNEFYHHVPSSTRNESISVNELREQMQYIADVCGEETVTLWYQDWALKYNARKMHALSILPELDFE</sequence>
<evidence type="ECO:0000313" key="2">
    <source>
        <dbReference type="Proteomes" id="UP001203423"/>
    </source>
</evidence>
<evidence type="ECO:0000313" key="1">
    <source>
        <dbReference type="EMBL" id="MCL1125488.1"/>
    </source>
</evidence>
<organism evidence="1 2">
    <name type="scientific">Shewanella surugensis</name>
    <dbReference type="NCBI Taxonomy" id="212020"/>
    <lineage>
        <taxon>Bacteria</taxon>
        <taxon>Pseudomonadati</taxon>
        <taxon>Pseudomonadota</taxon>
        <taxon>Gammaproteobacteria</taxon>
        <taxon>Alteromonadales</taxon>
        <taxon>Shewanellaceae</taxon>
        <taxon>Shewanella</taxon>
    </lineage>
</organism>
<accession>A0ABT0LCT4</accession>